<gene>
    <name evidence="3" type="ORF">BAGA_23995</name>
</gene>
<dbReference type="InterPro" id="IPR007630">
    <property type="entry name" value="RNA_pol_sigma70_r4"/>
</dbReference>
<evidence type="ECO:0000259" key="2">
    <source>
        <dbReference type="Pfam" id="PF04545"/>
    </source>
</evidence>
<dbReference type="Pfam" id="PF04545">
    <property type="entry name" value="Sigma70_r4"/>
    <property type="match status" value="1"/>
</dbReference>
<evidence type="ECO:0000313" key="3">
    <source>
        <dbReference type="EMBL" id="KEK24725.1"/>
    </source>
</evidence>
<dbReference type="GO" id="GO:0006352">
    <property type="term" value="P:DNA-templated transcription initiation"/>
    <property type="evidence" value="ECO:0007669"/>
    <property type="project" value="InterPro"/>
</dbReference>
<organism evidence="3 4">
    <name type="scientific">Bacillus gaemokensis</name>
    <dbReference type="NCBI Taxonomy" id="574375"/>
    <lineage>
        <taxon>Bacteria</taxon>
        <taxon>Bacillati</taxon>
        <taxon>Bacillota</taxon>
        <taxon>Bacilli</taxon>
        <taxon>Bacillales</taxon>
        <taxon>Bacillaceae</taxon>
        <taxon>Bacillus</taxon>
        <taxon>Bacillus cereus group</taxon>
    </lineage>
</organism>
<dbReference type="RefSeq" id="WP_033674089.1">
    <property type="nucleotide sequence ID" value="NZ_JOTM01000005.1"/>
</dbReference>
<accession>A0A073KDQ6</accession>
<dbReference type="AlphaFoldDB" id="A0A073KDQ6"/>
<reference evidence="3 4" key="1">
    <citation type="submission" date="2014-06" db="EMBL/GenBank/DDBJ databases">
        <title>Draft genome sequence of Bacillus gaemokensis JCM 15801 (MCCC 1A00707).</title>
        <authorList>
            <person name="Lai Q."/>
            <person name="Liu Y."/>
            <person name="Shao Z."/>
        </authorList>
    </citation>
    <scope>NUCLEOTIDE SEQUENCE [LARGE SCALE GENOMIC DNA]</scope>
    <source>
        <strain evidence="3 4">JCM 15801</strain>
    </source>
</reference>
<evidence type="ECO:0000313" key="4">
    <source>
        <dbReference type="Proteomes" id="UP000027778"/>
    </source>
</evidence>
<comment type="caution">
    <text evidence="3">The sequence shown here is derived from an EMBL/GenBank/DDBJ whole genome shotgun (WGS) entry which is preliminary data.</text>
</comment>
<name>A0A073KDQ6_9BACI</name>
<dbReference type="SUPFAM" id="SSF88659">
    <property type="entry name" value="Sigma3 and sigma4 domains of RNA polymerase sigma factors"/>
    <property type="match status" value="1"/>
</dbReference>
<protein>
    <recommendedName>
        <fullName evidence="2">RNA polymerase sigma-70 region 4 domain-containing protein</fullName>
    </recommendedName>
</protein>
<dbReference type="OrthoDB" id="1954586at2"/>
<feature type="domain" description="RNA polymerase sigma-70 region 4" evidence="2">
    <location>
        <begin position="96"/>
        <end position="134"/>
    </location>
</feature>
<proteinExistence type="predicted"/>
<sequence>MQVSFMQDLEQEIEMLKIQIQDLEIEHKFLIKNMNMTAPKFNGVVNYEKERVLGGKVPLGLDEILIRNNKIADKMHVLTELVKEKQTVMDQGRLVMEKMTDLEKRIMYYRDVKGMNLKQIAELLNYSYDHIRRVSSNMKRWDDQALSMTHK</sequence>
<dbReference type="EMBL" id="JOTM01000005">
    <property type="protein sequence ID" value="KEK24725.1"/>
    <property type="molecule type" value="Genomic_DNA"/>
</dbReference>
<keyword evidence="4" id="KW-1185">Reference proteome</keyword>
<dbReference type="GO" id="GO:0003700">
    <property type="term" value="F:DNA-binding transcription factor activity"/>
    <property type="evidence" value="ECO:0007669"/>
    <property type="project" value="InterPro"/>
</dbReference>
<dbReference type="InterPro" id="IPR013324">
    <property type="entry name" value="RNA_pol_sigma_r3/r4-like"/>
</dbReference>
<feature type="coiled-coil region" evidence="1">
    <location>
        <begin position="6"/>
        <end position="33"/>
    </location>
</feature>
<dbReference type="Proteomes" id="UP000027778">
    <property type="component" value="Unassembled WGS sequence"/>
</dbReference>
<keyword evidence="1" id="KW-0175">Coiled coil</keyword>
<evidence type="ECO:0000256" key="1">
    <source>
        <dbReference type="SAM" id="Coils"/>
    </source>
</evidence>